<keyword evidence="3" id="KW-1185">Reference proteome</keyword>
<comment type="caution">
    <text evidence="2">The sequence shown here is derived from an EMBL/GenBank/DDBJ whole genome shotgun (WGS) entry which is preliminary data.</text>
</comment>
<accession>A0A9Q3JCP4</accession>
<protein>
    <submittedName>
        <fullName evidence="2">Uncharacterized protein</fullName>
    </submittedName>
</protein>
<feature type="region of interest" description="Disordered" evidence="1">
    <location>
        <begin position="75"/>
        <end position="106"/>
    </location>
</feature>
<proteinExistence type="predicted"/>
<gene>
    <name evidence="2" type="ORF">O181_099662</name>
</gene>
<evidence type="ECO:0000256" key="1">
    <source>
        <dbReference type="SAM" id="MobiDB-lite"/>
    </source>
</evidence>
<dbReference type="Proteomes" id="UP000765509">
    <property type="component" value="Unassembled WGS sequence"/>
</dbReference>
<organism evidence="2 3">
    <name type="scientific">Austropuccinia psidii MF-1</name>
    <dbReference type="NCBI Taxonomy" id="1389203"/>
    <lineage>
        <taxon>Eukaryota</taxon>
        <taxon>Fungi</taxon>
        <taxon>Dikarya</taxon>
        <taxon>Basidiomycota</taxon>
        <taxon>Pucciniomycotina</taxon>
        <taxon>Pucciniomycetes</taxon>
        <taxon>Pucciniales</taxon>
        <taxon>Sphaerophragmiaceae</taxon>
        <taxon>Austropuccinia</taxon>
    </lineage>
</organism>
<evidence type="ECO:0000313" key="3">
    <source>
        <dbReference type="Proteomes" id="UP000765509"/>
    </source>
</evidence>
<evidence type="ECO:0000313" key="2">
    <source>
        <dbReference type="EMBL" id="MBW0559947.1"/>
    </source>
</evidence>
<dbReference type="EMBL" id="AVOT02068875">
    <property type="protein sequence ID" value="MBW0559947.1"/>
    <property type="molecule type" value="Genomic_DNA"/>
</dbReference>
<name>A0A9Q3JCP4_9BASI</name>
<reference evidence="2" key="1">
    <citation type="submission" date="2021-03" db="EMBL/GenBank/DDBJ databases">
        <title>Draft genome sequence of rust myrtle Austropuccinia psidii MF-1, a brazilian biotype.</title>
        <authorList>
            <person name="Quecine M.C."/>
            <person name="Pachon D.M.R."/>
            <person name="Bonatelli M.L."/>
            <person name="Correr F.H."/>
            <person name="Franceschini L.M."/>
            <person name="Leite T.F."/>
            <person name="Margarido G.R.A."/>
            <person name="Almeida C.A."/>
            <person name="Ferrarezi J.A."/>
            <person name="Labate C.A."/>
        </authorList>
    </citation>
    <scope>NUCLEOTIDE SEQUENCE</scope>
    <source>
        <strain evidence="2">MF-1</strain>
    </source>
</reference>
<sequence length="106" mass="11371">MPLLKIALPLLRASHGPSQLLLDQNGSNASSVEWLLDGSVTCAKGMFDLVGDGGGCAGSAEILEVALERRSINSQVDTPHGSASFEMDPTNHNSSQCHFRRPRKRL</sequence>
<dbReference type="AlphaFoldDB" id="A0A9Q3JCP4"/>